<feature type="domain" description="Imm33-like" evidence="1">
    <location>
        <begin position="9"/>
        <end position="111"/>
    </location>
</feature>
<evidence type="ECO:0000313" key="3">
    <source>
        <dbReference type="Proteomes" id="UP000595426"/>
    </source>
</evidence>
<organism evidence="2 3">
    <name type="scientific">Elizabethkingia bruuniana</name>
    <dbReference type="NCBI Taxonomy" id="1756149"/>
    <lineage>
        <taxon>Bacteria</taxon>
        <taxon>Pseudomonadati</taxon>
        <taxon>Bacteroidota</taxon>
        <taxon>Flavobacteriia</taxon>
        <taxon>Flavobacteriales</taxon>
        <taxon>Weeksellaceae</taxon>
        <taxon>Elizabethkingia</taxon>
    </lineage>
</organism>
<reference evidence="2 3" key="1">
    <citation type="submission" date="2020-12" db="EMBL/GenBank/DDBJ databases">
        <title>FDA dAtabase for Regulatory Grade micrObial Sequences (FDA-ARGOS): Supporting development and validation of Infectious Disease Dx tests.</title>
        <authorList>
            <person name="Kerrigan L."/>
            <person name="Long C."/>
            <person name="Tallon L."/>
            <person name="Sadzewicz L."/>
            <person name="Zhao X."/>
            <person name="Boylan J."/>
            <person name="Ott S."/>
            <person name="Bowen H."/>
            <person name="Vavikolanu K."/>
            <person name="Mehta A."/>
            <person name="Aluvathingal J."/>
            <person name="Nadendla S."/>
            <person name="Yan Y."/>
            <person name="Sichtig H."/>
        </authorList>
    </citation>
    <scope>NUCLEOTIDE SEQUENCE [LARGE SCALE GENOMIC DNA]</scope>
    <source>
        <strain evidence="2 3">FDAARGOS_1031</strain>
    </source>
</reference>
<accession>A0A7T7UZ83</accession>
<protein>
    <recommendedName>
        <fullName evidence="1">Imm33-like domain-containing protein</fullName>
    </recommendedName>
</protein>
<name>A0A7T7UZ83_9FLAO</name>
<dbReference type="InterPro" id="IPR056509">
    <property type="entry name" value="Imm33-like"/>
</dbReference>
<evidence type="ECO:0000259" key="1">
    <source>
        <dbReference type="Pfam" id="PF24719"/>
    </source>
</evidence>
<dbReference type="Pfam" id="PF24719">
    <property type="entry name" value="Imm33-like"/>
    <property type="match status" value="1"/>
</dbReference>
<dbReference type="EMBL" id="CP067018">
    <property type="protein sequence ID" value="QQN58943.1"/>
    <property type="molecule type" value="Genomic_DNA"/>
</dbReference>
<sequence>MDNKKYIEEQKEICEKYNQDFFETNFDLKIGISDNFKSGEMPLNGLRHFPEGDTSGWYIWAGDYSDADDFFKPIHIFYLIEIFPEIIKYLGLPAGNRFLIDDKGYEDVWFDENLLVYDTQKS</sequence>
<dbReference type="Proteomes" id="UP000595426">
    <property type="component" value="Chromosome"/>
</dbReference>
<evidence type="ECO:0000313" key="2">
    <source>
        <dbReference type="EMBL" id="QQN58943.1"/>
    </source>
</evidence>
<dbReference type="RefSeq" id="WP_034870132.1">
    <property type="nucleotide sequence ID" value="NZ_CP067018.1"/>
</dbReference>
<proteinExistence type="predicted"/>
<keyword evidence="3" id="KW-1185">Reference proteome</keyword>
<gene>
    <name evidence="2" type="ORF">I6H88_21410</name>
</gene>
<dbReference type="AlphaFoldDB" id="A0A7T7UZ83"/>